<dbReference type="Gene3D" id="3.90.470.20">
    <property type="entry name" value="4'-phosphopantetheinyl transferase domain"/>
    <property type="match status" value="2"/>
</dbReference>
<reference evidence="4 5" key="1">
    <citation type="submission" date="2017-04" db="EMBL/GenBank/DDBJ databases">
        <authorList>
            <person name="Afonso C.L."/>
            <person name="Miller P.J."/>
            <person name="Scott M.A."/>
            <person name="Spackman E."/>
            <person name="Goraichik I."/>
            <person name="Dimitrov K.M."/>
            <person name="Suarez D.L."/>
            <person name="Swayne D.E."/>
        </authorList>
    </citation>
    <scope>NUCLEOTIDE SEQUENCE [LARGE SCALE GENOMIC DNA]</scope>
    <source>
        <strain evidence="4">LMG 28154</strain>
    </source>
</reference>
<dbReference type="PANTHER" id="PTHR12215">
    <property type="entry name" value="PHOSPHOPANTETHEINE TRANSFERASE"/>
    <property type="match status" value="1"/>
</dbReference>
<evidence type="ECO:0000259" key="3">
    <source>
        <dbReference type="Pfam" id="PF01648"/>
    </source>
</evidence>
<dbReference type="PANTHER" id="PTHR12215:SF10">
    <property type="entry name" value="L-AMINOADIPATE-SEMIALDEHYDE DEHYDROGENASE-PHOSPHOPANTETHEINYL TRANSFERASE"/>
    <property type="match status" value="1"/>
</dbReference>
<protein>
    <submittedName>
        <fullName evidence="4">4'-phosphopantetheinyl transferase</fullName>
        <ecNumber evidence="4">2.7.8.-</ecNumber>
    </submittedName>
</protein>
<name>A0A238H1B1_9BURK</name>
<dbReference type="InterPro" id="IPR050559">
    <property type="entry name" value="P-Pant_transferase_sf"/>
</dbReference>
<dbReference type="InterPro" id="IPR008278">
    <property type="entry name" value="4-PPantetheinyl_Trfase_dom"/>
</dbReference>
<keyword evidence="2 4" id="KW-0808">Transferase</keyword>
<feature type="domain" description="4'-phosphopantetheinyl transferase" evidence="3">
    <location>
        <begin position="126"/>
        <end position="202"/>
    </location>
</feature>
<dbReference type="GO" id="GO:0019878">
    <property type="term" value="P:lysine biosynthetic process via aminoadipic acid"/>
    <property type="evidence" value="ECO:0007669"/>
    <property type="project" value="TreeGrafter"/>
</dbReference>
<dbReference type="InterPro" id="IPR037143">
    <property type="entry name" value="4-PPantetheinyl_Trfase_dom_sf"/>
</dbReference>
<dbReference type="EMBL" id="FXAN01000037">
    <property type="protein sequence ID" value="SMF99038.1"/>
    <property type="molecule type" value="Genomic_DNA"/>
</dbReference>
<dbReference type="GO" id="GO:0000287">
    <property type="term" value="F:magnesium ion binding"/>
    <property type="evidence" value="ECO:0007669"/>
    <property type="project" value="InterPro"/>
</dbReference>
<dbReference type="GO" id="GO:0008897">
    <property type="term" value="F:holo-[acyl-carrier-protein] synthase activity"/>
    <property type="evidence" value="ECO:0007669"/>
    <property type="project" value="InterPro"/>
</dbReference>
<proteinExistence type="inferred from homology"/>
<evidence type="ECO:0000313" key="4">
    <source>
        <dbReference type="EMBL" id="SMF99038.1"/>
    </source>
</evidence>
<dbReference type="SUPFAM" id="SSF56214">
    <property type="entry name" value="4'-phosphopantetheinyl transferase"/>
    <property type="match status" value="2"/>
</dbReference>
<sequence length="245" mass="27183">MAHDEAAPLRFSVARPSAALLEQVARGEVHIWRASADEAGSYLKCDCLSLSEHERAARLKFRAHRELFVFARAMLRVVLGEYLDVDPARLVFDIESGGKPVLFSRDLQFSLSHVRGGVLLAIARKRVGCDLESLDRKIDTHALAAASLAACELEQFELAAPRARNGMLLQWWTRKEALLKAHGVGLRRDPRQLEMPWAPQPGARGECISDGVGWTVADIELGPAWRASVAMEERDADMQGFCLGW</sequence>
<dbReference type="Pfam" id="PF01648">
    <property type="entry name" value="ACPS"/>
    <property type="match status" value="1"/>
</dbReference>
<dbReference type="GO" id="GO:0005829">
    <property type="term" value="C:cytosol"/>
    <property type="evidence" value="ECO:0007669"/>
    <property type="project" value="TreeGrafter"/>
</dbReference>
<dbReference type="Proteomes" id="UP000198460">
    <property type="component" value="Unassembled WGS sequence"/>
</dbReference>
<accession>A0A238H1B1</accession>
<evidence type="ECO:0000313" key="5">
    <source>
        <dbReference type="Proteomes" id="UP000198460"/>
    </source>
</evidence>
<dbReference type="AlphaFoldDB" id="A0A238H1B1"/>
<evidence type="ECO:0000256" key="1">
    <source>
        <dbReference type="ARBA" id="ARBA00010990"/>
    </source>
</evidence>
<comment type="similarity">
    <text evidence="1">Belongs to the P-Pant transferase superfamily. Gsp/Sfp/HetI/AcpT family.</text>
</comment>
<dbReference type="EC" id="2.7.8.-" evidence="4"/>
<gene>
    <name evidence="4" type="ORF">BSIN_2255</name>
</gene>
<evidence type="ECO:0000256" key="2">
    <source>
        <dbReference type="ARBA" id="ARBA00022679"/>
    </source>
</evidence>
<organism evidence="4 5">
    <name type="scientific">Burkholderia singularis</name>
    <dbReference type="NCBI Taxonomy" id="1503053"/>
    <lineage>
        <taxon>Bacteria</taxon>
        <taxon>Pseudomonadati</taxon>
        <taxon>Pseudomonadota</taxon>
        <taxon>Betaproteobacteria</taxon>
        <taxon>Burkholderiales</taxon>
        <taxon>Burkholderiaceae</taxon>
        <taxon>Burkholderia</taxon>
        <taxon>pseudomallei group</taxon>
    </lineage>
</organism>